<proteinExistence type="predicted"/>
<organism evidence="1">
    <name type="scientific">uncultured Leptolyngbya sp</name>
    <dbReference type="NCBI Taxonomy" id="332963"/>
    <lineage>
        <taxon>Bacteria</taxon>
        <taxon>Bacillati</taxon>
        <taxon>Cyanobacteriota</taxon>
        <taxon>Cyanophyceae</taxon>
        <taxon>Leptolyngbyales</taxon>
        <taxon>Leptolyngbyaceae</taxon>
        <taxon>Leptolyngbya group</taxon>
        <taxon>Leptolyngbya</taxon>
        <taxon>environmental samples</taxon>
    </lineage>
</organism>
<protein>
    <recommendedName>
        <fullName evidence="2">DUF3352 domain-containing protein</fullName>
    </recommendedName>
</protein>
<sequence length="617" mass="67062">MKFRSFLTVLAVVVLVLLLSSAGGFYWLVGRNPIRLLSNEQGSVPGAAIFVPKQAPVMASLLLNPDQLEAFQLVSTRPAERRKVRQELAQLKQSLLATTGLDYERDVEPWLGQEITLAVTTLDIDRDTANGQQPGYLMAIATQEPQRSREFLELFWQKRAIAGSDLVFEQYKGVKIIAAKSPAAEPESGATARKPKPSKYRLQLEEPPAALAPAPVPTLASAAVGDRFILFANHPKVLREAINNVQAPDLSLERSTVFTQAIAALIQPRVALTFIDVPKLTQLLSKKLTAQAVQPKTATNTTRTLEKPPTLNQTLVVGFAPNQYGLLAETALLSSGRQTTDNDAETRTTALPLLAKPVGALQYMPSSSAIAASGADLDRLWTQLTNGLAPYKTAAQILEQPLQALQTRWQLDIPADVFSWAKGEYALAMVPPDPISAPGKQPDWLFAAQRPQTEAGQQAIAHLDDLAKQQGLNVGPLTIGDRTVSAWTRLTAATKRVSQPLNLQADVQGVHASLGNYELFATSVAAMDTALKAAEHPLLTEQLFQQATASLLQPNNGYLYFDWAASQAFLEQRFPVLKVLELAGKPLFSHLRSLTLSSYGEQAGVQRGGALIQLEQR</sequence>
<dbReference type="EMBL" id="CADCTY010001706">
    <property type="protein sequence ID" value="CAA9381933.1"/>
    <property type="molecule type" value="Genomic_DNA"/>
</dbReference>
<dbReference type="Pfam" id="PF11832">
    <property type="entry name" value="DUF3352"/>
    <property type="match status" value="1"/>
</dbReference>
<dbReference type="AlphaFoldDB" id="A0A6J4N9N9"/>
<evidence type="ECO:0008006" key="2">
    <source>
        <dbReference type="Google" id="ProtNLM"/>
    </source>
</evidence>
<accession>A0A6J4N9N9</accession>
<evidence type="ECO:0000313" key="1">
    <source>
        <dbReference type="EMBL" id="CAA9381933.1"/>
    </source>
</evidence>
<dbReference type="InterPro" id="IPR021787">
    <property type="entry name" value="DUF3352"/>
</dbReference>
<name>A0A6J4N9N9_9CYAN</name>
<gene>
    <name evidence="1" type="ORF">AVDCRST_MAG94-4938</name>
</gene>
<reference evidence="1" key="1">
    <citation type="submission" date="2020-02" db="EMBL/GenBank/DDBJ databases">
        <authorList>
            <person name="Meier V. D."/>
        </authorList>
    </citation>
    <scope>NUCLEOTIDE SEQUENCE</scope>
    <source>
        <strain evidence="1">AVDCRST_MAG94</strain>
    </source>
</reference>